<dbReference type="PANTHER" id="PTHR33406">
    <property type="entry name" value="MEMBRANE PROTEIN MJ1562-RELATED"/>
    <property type="match status" value="1"/>
</dbReference>
<evidence type="ECO:0000259" key="8">
    <source>
        <dbReference type="PROSITE" id="PS50156"/>
    </source>
</evidence>
<name>A0ABN2RTB4_9ACTN</name>
<keyword evidence="5 7" id="KW-1133">Transmembrane helix</keyword>
<dbReference type="InterPro" id="IPR004869">
    <property type="entry name" value="MMPL_dom"/>
</dbReference>
<dbReference type="Proteomes" id="UP001499854">
    <property type="component" value="Unassembled WGS sequence"/>
</dbReference>
<keyword evidence="3" id="KW-1003">Cell membrane</keyword>
<dbReference type="InterPro" id="IPR000731">
    <property type="entry name" value="SSD"/>
</dbReference>
<evidence type="ECO:0000256" key="4">
    <source>
        <dbReference type="ARBA" id="ARBA00022692"/>
    </source>
</evidence>
<feature type="transmembrane region" description="Helical" evidence="7">
    <location>
        <begin position="258"/>
        <end position="280"/>
    </location>
</feature>
<dbReference type="EMBL" id="BAAAQM010000020">
    <property type="protein sequence ID" value="GAA1974237.1"/>
    <property type="molecule type" value="Genomic_DNA"/>
</dbReference>
<feature type="transmembrane region" description="Helical" evidence="7">
    <location>
        <begin position="537"/>
        <end position="554"/>
    </location>
</feature>
<sequence length="704" mass="72130">MLAVWLVLFLVCAGASGRLAKARHDDTLSYLPRDAQSTQAYRLAKLYGDADLMPAVVAFEQVGGGVLTAVQRAAVEERAGRLGAAEAPEPVRFAADGRAARFEVGFDGNDPHLVAGVKRLREAVVAAGPRGAAAAAAAAATGATGATAATAPDRVGTGTGTHAGADADVADLTDLGLVAHVGGPAGRSADSYSVFDTIDGPLLWLALGVVMVLLLATYRSPVLWLVPLVAAVAGLTVAQEAAFLLARHAGLTVNGLSQSIMLVLAVGAGVDYALLLVSRYREELGRFRDKHDAMAVALGKAGPAIVASAGTVAVSLLCLLLSVLNSDRGLGPVAALGVLGAFAAMVTLLPSLLVALPRAIFWPQMPHFCGEPEARKSLWGTVARAVAARPRATWIATTLLLVAMAAGLTGLRSSGLSAAGQFPAKPDSLRAQDVLTRHFPTEPGDVAVVIGKAAAAPAMEDVLAGHFGGSVAAPRIVGRYARFDLPLPGAPEDPASQHAVERLRAALAAVPGAGARVGGLAAVGLDIADASRHDRDAVIPAVLGVVLLVLVGLLRSLLAPLLLVATVVLSFGAALGASWLVFRYGFGFRGTDVGYPLFAFVFLVALGIDYNIFLVTRIQEEARRLGTREGTVRGLTVTGGVITSAGVVLAATFAVLATLPLVALVEIGFTVAFGVLLDTLVVRSVLVPALALDLGERIWWPGGA</sequence>
<evidence type="ECO:0000256" key="6">
    <source>
        <dbReference type="ARBA" id="ARBA00023136"/>
    </source>
</evidence>
<feature type="domain" description="SSD" evidence="8">
    <location>
        <begin position="229"/>
        <end position="355"/>
    </location>
</feature>
<feature type="transmembrane region" description="Helical" evidence="7">
    <location>
        <begin position="225"/>
        <end position="246"/>
    </location>
</feature>
<evidence type="ECO:0000256" key="5">
    <source>
        <dbReference type="ARBA" id="ARBA00022989"/>
    </source>
</evidence>
<dbReference type="Gene3D" id="1.20.1640.10">
    <property type="entry name" value="Multidrug efflux transporter AcrB transmembrane domain"/>
    <property type="match status" value="2"/>
</dbReference>
<accession>A0ABN2RTB4</accession>
<keyword evidence="10" id="KW-1185">Reference proteome</keyword>
<evidence type="ECO:0000313" key="9">
    <source>
        <dbReference type="EMBL" id="GAA1974237.1"/>
    </source>
</evidence>
<feature type="transmembrane region" description="Helical" evidence="7">
    <location>
        <begin position="330"/>
        <end position="356"/>
    </location>
</feature>
<reference evidence="9 10" key="1">
    <citation type="journal article" date="2019" name="Int. J. Syst. Evol. Microbiol.">
        <title>The Global Catalogue of Microorganisms (GCM) 10K type strain sequencing project: providing services to taxonomists for standard genome sequencing and annotation.</title>
        <authorList>
            <consortium name="The Broad Institute Genomics Platform"/>
            <consortium name="The Broad Institute Genome Sequencing Center for Infectious Disease"/>
            <person name="Wu L."/>
            <person name="Ma J."/>
        </authorList>
    </citation>
    <scope>NUCLEOTIDE SEQUENCE [LARGE SCALE GENOMIC DNA]</scope>
    <source>
        <strain evidence="9 10">JCM 16013</strain>
    </source>
</reference>
<dbReference type="InterPro" id="IPR050545">
    <property type="entry name" value="Mycobact_MmpL"/>
</dbReference>
<dbReference type="Pfam" id="PF03176">
    <property type="entry name" value="MMPL"/>
    <property type="match status" value="2"/>
</dbReference>
<feature type="transmembrane region" description="Helical" evidence="7">
    <location>
        <begin position="561"/>
        <end position="582"/>
    </location>
</feature>
<feature type="transmembrane region" description="Helical" evidence="7">
    <location>
        <begin position="301"/>
        <end position="324"/>
    </location>
</feature>
<dbReference type="PANTHER" id="PTHR33406:SF6">
    <property type="entry name" value="MEMBRANE PROTEIN YDGH-RELATED"/>
    <property type="match status" value="1"/>
</dbReference>
<organism evidence="9 10">
    <name type="scientific">Catenulispora subtropica</name>
    <dbReference type="NCBI Taxonomy" id="450798"/>
    <lineage>
        <taxon>Bacteria</taxon>
        <taxon>Bacillati</taxon>
        <taxon>Actinomycetota</taxon>
        <taxon>Actinomycetes</taxon>
        <taxon>Catenulisporales</taxon>
        <taxon>Catenulisporaceae</taxon>
        <taxon>Catenulispora</taxon>
    </lineage>
</organism>
<dbReference type="PROSITE" id="PS50156">
    <property type="entry name" value="SSD"/>
    <property type="match status" value="2"/>
</dbReference>
<comment type="similarity">
    <text evidence="2">Belongs to the resistance-nodulation-cell division (RND) (TC 2.A.6) family. MmpL subfamily.</text>
</comment>
<proteinExistence type="inferred from homology"/>
<feature type="transmembrane region" description="Helical" evidence="7">
    <location>
        <begin position="201"/>
        <end position="218"/>
    </location>
</feature>
<evidence type="ECO:0000256" key="2">
    <source>
        <dbReference type="ARBA" id="ARBA00010157"/>
    </source>
</evidence>
<feature type="transmembrane region" description="Helical" evidence="7">
    <location>
        <begin position="594"/>
        <end position="614"/>
    </location>
</feature>
<feature type="domain" description="SSD" evidence="8">
    <location>
        <begin position="562"/>
        <end position="692"/>
    </location>
</feature>
<gene>
    <name evidence="9" type="ORF">GCM10009838_37750</name>
</gene>
<comment type="subcellular location">
    <subcellularLocation>
        <location evidence="1">Cell membrane</location>
        <topology evidence="1">Multi-pass membrane protein</topology>
    </subcellularLocation>
</comment>
<comment type="caution">
    <text evidence="9">The sequence shown here is derived from an EMBL/GenBank/DDBJ whole genome shotgun (WGS) entry which is preliminary data.</text>
</comment>
<feature type="transmembrane region" description="Helical" evidence="7">
    <location>
        <begin position="667"/>
        <end position="692"/>
    </location>
</feature>
<dbReference type="RefSeq" id="WP_344658356.1">
    <property type="nucleotide sequence ID" value="NZ_BAAAQM010000020.1"/>
</dbReference>
<feature type="transmembrane region" description="Helical" evidence="7">
    <location>
        <begin position="635"/>
        <end position="661"/>
    </location>
</feature>
<keyword evidence="6 7" id="KW-0472">Membrane</keyword>
<evidence type="ECO:0000313" key="10">
    <source>
        <dbReference type="Proteomes" id="UP001499854"/>
    </source>
</evidence>
<protein>
    <submittedName>
        <fullName evidence="9">MMPL family transporter</fullName>
    </submittedName>
</protein>
<feature type="transmembrane region" description="Helical" evidence="7">
    <location>
        <begin position="392"/>
        <end position="411"/>
    </location>
</feature>
<dbReference type="SUPFAM" id="SSF82866">
    <property type="entry name" value="Multidrug efflux transporter AcrB transmembrane domain"/>
    <property type="match status" value="2"/>
</dbReference>
<evidence type="ECO:0000256" key="1">
    <source>
        <dbReference type="ARBA" id="ARBA00004651"/>
    </source>
</evidence>
<evidence type="ECO:0000256" key="7">
    <source>
        <dbReference type="SAM" id="Phobius"/>
    </source>
</evidence>
<evidence type="ECO:0000256" key="3">
    <source>
        <dbReference type="ARBA" id="ARBA00022475"/>
    </source>
</evidence>
<keyword evidence="4 7" id="KW-0812">Transmembrane</keyword>